<dbReference type="Proteomes" id="UP001500187">
    <property type="component" value="Unassembled WGS sequence"/>
</dbReference>
<dbReference type="Gene3D" id="3.40.190.150">
    <property type="entry name" value="Bordetella uptake gene, domain 1"/>
    <property type="match status" value="1"/>
</dbReference>
<dbReference type="PIRSF" id="PIRSF017082">
    <property type="entry name" value="YflP"/>
    <property type="match status" value="1"/>
</dbReference>
<sequence length="311" mass="32492">MGAIGTATVGSFASAHQGDSLRTSMTIVAPAGAGGGWDTVAREMQQAQRANGIVNNTQVVNMPGAGGTIALGNLANLEGDPSTIMVGGTGQLAATIQYDTDTTYADITPLAITVEEYNMVVVPADSPYQSLEELMTAWAADPASVPWSGGGSFDRLVATELATSAGVDPKEMVFVSSDGGGEVTAALLNGTVQAAASGFSDSIDQVESGRLRALGLVSKERFEGVDIPTTVEQGYDVTLSNWRLLAAPGGLTAEEEAELTDIVLETVETEEWSTAVGRYNWAERVITGDELDVFLEEEKERISSLYESLGV</sequence>
<proteinExistence type="inferred from homology"/>
<comment type="caution">
    <text evidence="2">The sequence shown here is derived from an EMBL/GenBank/DDBJ whole genome shotgun (WGS) entry which is preliminary data.</text>
</comment>
<organism evidence="2 3">
    <name type="scientific">Rothia endophytica</name>
    <dbReference type="NCBI Taxonomy" id="1324766"/>
    <lineage>
        <taxon>Bacteria</taxon>
        <taxon>Bacillati</taxon>
        <taxon>Actinomycetota</taxon>
        <taxon>Actinomycetes</taxon>
        <taxon>Micrococcales</taxon>
        <taxon>Micrococcaceae</taxon>
        <taxon>Rothia</taxon>
    </lineage>
</organism>
<evidence type="ECO:0000313" key="2">
    <source>
        <dbReference type="EMBL" id="GAA4795604.1"/>
    </source>
</evidence>
<keyword evidence="3" id="KW-1185">Reference proteome</keyword>
<evidence type="ECO:0000256" key="1">
    <source>
        <dbReference type="ARBA" id="ARBA00006987"/>
    </source>
</evidence>
<comment type="similarity">
    <text evidence="1">Belongs to the UPF0065 (bug) family.</text>
</comment>
<protein>
    <submittedName>
        <fullName evidence="2">Tripartite tricarboxylate transporter substrate binding protein TctC</fullName>
    </submittedName>
</protein>
<reference evidence="3" key="1">
    <citation type="journal article" date="2019" name="Int. J. Syst. Evol. Microbiol.">
        <title>The Global Catalogue of Microorganisms (GCM) 10K type strain sequencing project: providing services to taxonomists for standard genome sequencing and annotation.</title>
        <authorList>
            <consortium name="The Broad Institute Genomics Platform"/>
            <consortium name="The Broad Institute Genome Sequencing Center for Infectious Disease"/>
            <person name="Wu L."/>
            <person name="Ma J."/>
        </authorList>
    </citation>
    <scope>NUCLEOTIDE SEQUENCE [LARGE SCALE GENOMIC DNA]</scope>
    <source>
        <strain evidence="3">JCM 18541</strain>
    </source>
</reference>
<dbReference type="CDD" id="cd07012">
    <property type="entry name" value="PBP2_Bug_TTT"/>
    <property type="match status" value="1"/>
</dbReference>
<name>A0ABP9BHL3_9MICC</name>
<dbReference type="Pfam" id="PF03401">
    <property type="entry name" value="TctC"/>
    <property type="match status" value="1"/>
</dbReference>
<gene>
    <name evidence="2" type="primary">tctC</name>
    <name evidence="2" type="ORF">GCM10023352_13560</name>
</gene>
<dbReference type="PANTHER" id="PTHR42928:SF3">
    <property type="entry name" value="UPF0065 PROTEIN YFLP"/>
    <property type="match status" value="1"/>
</dbReference>
<accession>A0ABP9BHL3</accession>
<dbReference type="Gene3D" id="3.40.190.10">
    <property type="entry name" value="Periplasmic binding protein-like II"/>
    <property type="match status" value="1"/>
</dbReference>
<dbReference type="EMBL" id="BAABKP010000002">
    <property type="protein sequence ID" value="GAA4795604.1"/>
    <property type="molecule type" value="Genomic_DNA"/>
</dbReference>
<evidence type="ECO:0000313" key="3">
    <source>
        <dbReference type="Proteomes" id="UP001500187"/>
    </source>
</evidence>
<dbReference type="PANTHER" id="PTHR42928">
    <property type="entry name" value="TRICARBOXYLATE-BINDING PROTEIN"/>
    <property type="match status" value="1"/>
</dbReference>
<dbReference type="InterPro" id="IPR005064">
    <property type="entry name" value="BUG"/>
</dbReference>
<dbReference type="SUPFAM" id="SSF53850">
    <property type="entry name" value="Periplasmic binding protein-like II"/>
    <property type="match status" value="1"/>
</dbReference>
<dbReference type="InterPro" id="IPR042100">
    <property type="entry name" value="Bug_dom1"/>
</dbReference>